<dbReference type="InterPro" id="IPR013685">
    <property type="entry name" value="POTRA_FtsQ_type"/>
</dbReference>
<evidence type="ECO:0000259" key="10">
    <source>
        <dbReference type="PROSITE" id="PS51779"/>
    </source>
</evidence>
<proteinExistence type="inferred from homology"/>
<dbReference type="EMBL" id="BAAAEI010000008">
    <property type="protein sequence ID" value="GAA0354345.1"/>
    <property type="molecule type" value="Genomic_DNA"/>
</dbReference>
<name>A0ABN0X3Q1_9ALTE</name>
<dbReference type="InterPro" id="IPR005548">
    <property type="entry name" value="Cell_div_FtsQ/DivIB_C"/>
</dbReference>
<comment type="similarity">
    <text evidence="9">Belongs to the FtsQ/DivIB family. FtsQ subfamily.</text>
</comment>
<gene>
    <name evidence="9 11" type="primary">ftsQ</name>
    <name evidence="11" type="ORF">GCM10009092_18290</name>
</gene>
<dbReference type="PANTHER" id="PTHR35851:SF1">
    <property type="entry name" value="CELL DIVISION PROTEIN FTSQ"/>
    <property type="match status" value="1"/>
</dbReference>
<keyword evidence="5 9" id="KW-0812">Transmembrane</keyword>
<evidence type="ECO:0000256" key="5">
    <source>
        <dbReference type="ARBA" id="ARBA00022692"/>
    </source>
</evidence>
<dbReference type="PANTHER" id="PTHR35851">
    <property type="entry name" value="CELL DIVISION PROTEIN FTSQ"/>
    <property type="match status" value="1"/>
</dbReference>
<comment type="caution">
    <text evidence="11">The sequence shown here is derived from an EMBL/GenBank/DDBJ whole genome shotgun (WGS) entry which is preliminary data.</text>
</comment>
<evidence type="ECO:0000256" key="4">
    <source>
        <dbReference type="ARBA" id="ARBA00022618"/>
    </source>
</evidence>
<dbReference type="GO" id="GO:0051301">
    <property type="term" value="P:cell division"/>
    <property type="evidence" value="ECO:0007669"/>
    <property type="project" value="UniProtKB-KW"/>
</dbReference>
<evidence type="ECO:0000256" key="6">
    <source>
        <dbReference type="ARBA" id="ARBA00022989"/>
    </source>
</evidence>
<dbReference type="Pfam" id="PF08478">
    <property type="entry name" value="POTRA_1"/>
    <property type="match status" value="1"/>
</dbReference>
<comment type="subcellular location">
    <subcellularLocation>
        <location evidence="9">Cell inner membrane</location>
        <topology evidence="9">Single-pass type II membrane protein</topology>
    </subcellularLocation>
    <subcellularLocation>
        <location evidence="1">Membrane</location>
    </subcellularLocation>
    <text evidence="9">Localizes to the division septum.</text>
</comment>
<comment type="subunit">
    <text evidence="9">Part of a complex composed of FtsB, FtsL and FtsQ.</text>
</comment>
<dbReference type="PROSITE" id="PS51779">
    <property type="entry name" value="POTRA"/>
    <property type="match status" value="1"/>
</dbReference>
<evidence type="ECO:0000256" key="7">
    <source>
        <dbReference type="ARBA" id="ARBA00023136"/>
    </source>
</evidence>
<sequence length="250" mass="28509">MNELQVLPEPARGPQLWWGMVFLLVVLVGMGYAAYRLNVWLDDEQQLPVRDIKVSGELKYLVKQDVENAIRKNQPGSFFELDIERALLDIEALPWVYRASIRKDWPNNLHVHVVEQQVVANWNDDMLLNSQGGTFNAAQPEGLVLPKLYGPQGSEQTALQGFRAMQALLARSGVSVSELVLTERFAWNLRLDNGLGLNLGRDEFIDRLQRFVDIYPLLKKDERRAEYVDLRYDTGLAVGWQKTTAEISKG</sequence>
<keyword evidence="12" id="KW-1185">Reference proteome</keyword>
<comment type="function">
    <text evidence="9">Essential cell division protein. May link together the upstream cell division proteins, which are predominantly cytoplasmic, with the downstream cell division proteins, which are predominantly periplasmic. May control correct divisome assembly.</text>
</comment>
<keyword evidence="4 9" id="KW-0132">Cell division</keyword>
<dbReference type="InterPro" id="IPR034746">
    <property type="entry name" value="POTRA"/>
</dbReference>
<dbReference type="HAMAP" id="MF_00911">
    <property type="entry name" value="FtsQ_subfam"/>
    <property type="match status" value="1"/>
</dbReference>
<keyword evidence="8 9" id="KW-0131">Cell cycle</keyword>
<evidence type="ECO:0000256" key="3">
    <source>
        <dbReference type="ARBA" id="ARBA00022519"/>
    </source>
</evidence>
<evidence type="ECO:0000313" key="11">
    <source>
        <dbReference type="EMBL" id="GAA0354345.1"/>
    </source>
</evidence>
<keyword evidence="7 9" id="KW-0472">Membrane</keyword>
<evidence type="ECO:0000256" key="2">
    <source>
        <dbReference type="ARBA" id="ARBA00022475"/>
    </source>
</evidence>
<dbReference type="InterPro" id="IPR045335">
    <property type="entry name" value="FtsQ_C_sf"/>
</dbReference>
<dbReference type="Pfam" id="PF03799">
    <property type="entry name" value="FtsQ_DivIB_C"/>
    <property type="match status" value="1"/>
</dbReference>
<evidence type="ECO:0000313" key="12">
    <source>
        <dbReference type="Proteomes" id="UP001501757"/>
    </source>
</evidence>
<keyword evidence="6 9" id="KW-1133">Transmembrane helix</keyword>
<evidence type="ECO:0000256" key="9">
    <source>
        <dbReference type="HAMAP-Rule" id="MF_00911"/>
    </source>
</evidence>
<dbReference type="Proteomes" id="UP001501757">
    <property type="component" value="Unassembled WGS sequence"/>
</dbReference>
<feature type="domain" description="POTRA" evidence="10">
    <location>
        <begin position="47"/>
        <end position="116"/>
    </location>
</feature>
<dbReference type="InterPro" id="IPR026579">
    <property type="entry name" value="FtsQ"/>
</dbReference>
<evidence type="ECO:0000256" key="1">
    <source>
        <dbReference type="ARBA" id="ARBA00004370"/>
    </source>
</evidence>
<keyword evidence="3 9" id="KW-0997">Cell inner membrane</keyword>
<evidence type="ECO:0000256" key="8">
    <source>
        <dbReference type="ARBA" id="ARBA00023306"/>
    </source>
</evidence>
<dbReference type="RefSeq" id="WP_425542092.1">
    <property type="nucleotide sequence ID" value="NZ_BAAAEI010000008.1"/>
</dbReference>
<organism evidence="11 12">
    <name type="scientific">Bowmanella denitrificans</name>
    <dbReference type="NCBI Taxonomy" id="366582"/>
    <lineage>
        <taxon>Bacteria</taxon>
        <taxon>Pseudomonadati</taxon>
        <taxon>Pseudomonadota</taxon>
        <taxon>Gammaproteobacteria</taxon>
        <taxon>Alteromonadales</taxon>
        <taxon>Alteromonadaceae</taxon>
        <taxon>Bowmanella</taxon>
    </lineage>
</organism>
<dbReference type="Gene3D" id="3.40.50.11690">
    <property type="entry name" value="Cell division protein FtsQ/DivIB"/>
    <property type="match status" value="1"/>
</dbReference>
<reference evidence="11 12" key="1">
    <citation type="journal article" date="2019" name="Int. J. Syst. Evol. Microbiol.">
        <title>The Global Catalogue of Microorganisms (GCM) 10K type strain sequencing project: providing services to taxonomists for standard genome sequencing and annotation.</title>
        <authorList>
            <consortium name="The Broad Institute Genomics Platform"/>
            <consortium name="The Broad Institute Genome Sequencing Center for Infectious Disease"/>
            <person name="Wu L."/>
            <person name="Ma J."/>
        </authorList>
    </citation>
    <scope>NUCLEOTIDE SEQUENCE [LARGE SCALE GENOMIC DNA]</scope>
    <source>
        <strain evidence="11 12">JCM 13378</strain>
    </source>
</reference>
<accession>A0ABN0X3Q1</accession>
<keyword evidence="2 9" id="KW-1003">Cell membrane</keyword>
<feature type="transmembrane region" description="Helical" evidence="9">
    <location>
        <begin position="16"/>
        <end position="35"/>
    </location>
</feature>
<dbReference type="Gene3D" id="3.10.20.310">
    <property type="entry name" value="membrane protein fhac"/>
    <property type="match status" value="1"/>
</dbReference>
<protein>
    <recommendedName>
        <fullName evidence="9">Cell division protein FtsQ</fullName>
    </recommendedName>
</protein>